<sequence>MRAVIIATFLSLLLSPIPLLAQGGHRFEKRPPAKAAPLPQRPAPRPLKPISPQPSGILVEVGRHGLSMFSPLAPEHLGIGEKFLTPNAYPQNYNASDPNRWEQGQREFGGLRLFGFDF</sequence>
<dbReference type="Proteomes" id="UP000663859">
    <property type="component" value="Unassembled WGS sequence"/>
</dbReference>
<protein>
    <submittedName>
        <fullName evidence="2">Uncharacterized protein</fullName>
    </submittedName>
</protein>
<dbReference type="EMBL" id="CAJNOB010000012">
    <property type="protein sequence ID" value="CAF0696173.1"/>
    <property type="molecule type" value="Genomic_DNA"/>
</dbReference>
<accession>A0A8J2FS50</accession>
<feature type="region of interest" description="Disordered" evidence="1">
    <location>
        <begin position="28"/>
        <end position="54"/>
    </location>
</feature>
<reference evidence="2" key="1">
    <citation type="submission" date="2021-02" db="EMBL/GenBank/DDBJ databases">
        <authorList>
            <person name="Cremers G."/>
            <person name="Picone N."/>
        </authorList>
    </citation>
    <scope>NUCLEOTIDE SEQUENCE</scope>
    <source>
        <strain evidence="2">PQ17</strain>
    </source>
</reference>
<name>A0A8J2FS50_9BACT</name>
<proteinExistence type="predicted"/>
<organism evidence="2 3">
    <name type="scientific">Candidatus Methylacidithermus pantelleriae</name>
    <dbReference type="NCBI Taxonomy" id="2744239"/>
    <lineage>
        <taxon>Bacteria</taxon>
        <taxon>Pseudomonadati</taxon>
        <taxon>Verrucomicrobiota</taxon>
        <taxon>Methylacidiphilae</taxon>
        <taxon>Methylacidiphilales</taxon>
        <taxon>Methylacidiphilaceae</taxon>
        <taxon>Candidatus Methylacidithermus</taxon>
    </lineage>
</organism>
<comment type="caution">
    <text evidence="2">The sequence shown here is derived from an EMBL/GenBank/DDBJ whole genome shotgun (WGS) entry which is preliminary data.</text>
</comment>
<feature type="compositionally biased region" description="Pro residues" evidence="1">
    <location>
        <begin position="39"/>
        <end position="52"/>
    </location>
</feature>
<evidence type="ECO:0000313" key="3">
    <source>
        <dbReference type="Proteomes" id="UP000663859"/>
    </source>
</evidence>
<keyword evidence="3" id="KW-1185">Reference proteome</keyword>
<evidence type="ECO:0000256" key="1">
    <source>
        <dbReference type="SAM" id="MobiDB-lite"/>
    </source>
</evidence>
<evidence type="ECO:0000313" key="2">
    <source>
        <dbReference type="EMBL" id="CAF0696173.1"/>
    </source>
</evidence>
<dbReference type="AlphaFoldDB" id="A0A8J2FS50"/>
<gene>
    <name evidence="2" type="ORF">MPNT_20139</name>
</gene>